<dbReference type="InterPro" id="IPR040884">
    <property type="entry name" value="SLATT_1"/>
</dbReference>
<keyword evidence="1" id="KW-1133">Transmembrane helix</keyword>
<evidence type="ECO:0000313" key="4">
    <source>
        <dbReference type="EMBL" id="PZX20115.1"/>
    </source>
</evidence>
<protein>
    <submittedName>
        <fullName evidence="4">Uncharacterized protein DUF4231</fullName>
    </submittedName>
</protein>
<feature type="transmembrane region" description="Helical" evidence="1">
    <location>
        <begin position="59"/>
        <end position="77"/>
    </location>
</feature>
<keyword evidence="5" id="KW-1185">Reference proteome</keyword>
<feature type="transmembrane region" description="Helical" evidence="1">
    <location>
        <begin position="192"/>
        <end position="211"/>
    </location>
</feature>
<keyword evidence="1" id="KW-0812">Transmembrane</keyword>
<keyword evidence="1" id="KW-0472">Membrane</keyword>
<sequence>MDIKVDSTDLPGLYQSADSASLREQKKYFRAIGIYSILLVFAALFAFWSDGSENPTTNIISTLFFLITLSIMIWLRVSKPDDIWYNGRAVAESVKTRAWRWMLRAEPYEDCEDVEIMRKRFVADLKTILKQNESLIGKLGISASVAEPITDKMLQVRKLTLPERFELYRKERILNQALWYTKKAKFNKRKSTLWFTTTVVLHGLAIVLLLYNIKEPSLKLPIEVIAVAASSVLTWLQSKKHNELSSSYSLTAHEIMLIKSESNRITTESELSEYILNCENAFSREHTQWVARKNE</sequence>
<feature type="transmembrane region" description="Helical" evidence="1">
    <location>
        <begin position="28"/>
        <end position="47"/>
    </location>
</feature>
<dbReference type="RefSeq" id="WP_111444291.1">
    <property type="nucleotide sequence ID" value="NZ_QKZK01000003.1"/>
</dbReference>
<dbReference type="Proteomes" id="UP000249239">
    <property type="component" value="Unassembled WGS sequence"/>
</dbReference>
<dbReference type="EMBL" id="QKZK01000003">
    <property type="protein sequence ID" value="PZX20115.1"/>
    <property type="molecule type" value="Genomic_DNA"/>
</dbReference>
<organism evidence="4 5">
    <name type="scientific">Breznakibacter xylanolyticus</name>
    <dbReference type="NCBI Taxonomy" id="990"/>
    <lineage>
        <taxon>Bacteria</taxon>
        <taxon>Pseudomonadati</taxon>
        <taxon>Bacteroidota</taxon>
        <taxon>Bacteroidia</taxon>
        <taxon>Marinilabiliales</taxon>
        <taxon>Marinilabiliaceae</taxon>
        <taxon>Breznakibacter</taxon>
    </lineage>
</organism>
<evidence type="ECO:0000256" key="1">
    <source>
        <dbReference type="SAM" id="Phobius"/>
    </source>
</evidence>
<feature type="domain" description="SMODS and SLOG-associating 2TM effector" evidence="3">
    <location>
        <begin position="11"/>
        <end position="164"/>
    </location>
</feature>
<proteinExistence type="predicted"/>
<gene>
    <name evidence="4" type="ORF">LX69_00568</name>
</gene>
<comment type="caution">
    <text evidence="4">The sequence shown here is derived from an EMBL/GenBank/DDBJ whole genome shotgun (WGS) entry which is preliminary data.</text>
</comment>
<evidence type="ECO:0000259" key="3">
    <source>
        <dbReference type="Pfam" id="PF18184"/>
    </source>
</evidence>
<dbReference type="Pfam" id="PF18184">
    <property type="entry name" value="SLATT_3"/>
    <property type="match status" value="1"/>
</dbReference>
<dbReference type="Pfam" id="PF18181">
    <property type="entry name" value="SLATT_1"/>
    <property type="match status" value="1"/>
</dbReference>
<reference evidence="4 5" key="1">
    <citation type="submission" date="2018-06" db="EMBL/GenBank/DDBJ databases">
        <title>Genomic Encyclopedia of Archaeal and Bacterial Type Strains, Phase II (KMG-II): from individual species to whole genera.</title>
        <authorList>
            <person name="Goeker M."/>
        </authorList>
    </citation>
    <scope>NUCLEOTIDE SEQUENCE [LARGE SCALE GENOMIC DNA]</scope>
    <source>
        <strain evidence="4 5">DSM 6779</strain>
    </source>
</reference>
<dbReference type="AlphaFoldDB" id="A0A2W7NI53"/>
<name>A0A2W7NI53_9BACT</name>
<dbReference type="NCBIfam" id="NF033634">
    <property type="entry name" value="SLATT_1"/>
    <property type="match status" value="1"/>
</dbReference>
<feature type="domain" description="SMODS and SLOG-associating 2TM effector" evidence="2">
    <location>
        <begin position="168"/>
        <end position="289"/>
    </location>
</feature>
<evidence type="ECO:0000259" key="2">
    <source>
        <dbReference type="Pfam" id="PF18181"/>
    </source>
</evidence>
<dbReference type="NCBIfam" id="NF033610">
    <property type="entry name" value="SLATT_3"/>
    <property type="match status" value="1"/>
</dbReference>
<accession>A0A2W7NI53</accession>
<dbReference type="OrthoDB" id="9806639at2"/>
<dbReference type="InterPro" id="IPR041116">
    <property type="entry name" value="SLATT_3"/>
</dbReference>
<evidence type="ECO:0000313" key="5">
    <source>
        <dbReference type="Proteomes" id="UP000249239"/>
    </source>
</evidence>